<keyword evidence="3" id="KW-1185">Reference proteome</keyword>
<accession>A0A4S8MB00</accession>
<dbReference type="EMBL" id="ML179120">
    <property type="protein sequence ID" value="THU99411.1"/>
    <property type="molecule type" value="Genomic_DNA"/>
</dbReference>
<feature type="compositionally biased region" description="Low complexity" evidence="1">
    <location>
        <begin position="163"/>
        <end position="174"/>
    </location>
</feature>
<proteinExistence type="predicted"/>
<name>A0A4S8MB00_DENBC</name>
<feature type="region of interest" description="Disordered" evidence="1">
    <location>
        <begin position="69"/>
        <end position="184"/>
    </location>
</feature>
<feature type="compositionally biased region" description="Basic and acidic residues" evidence="1">
    <location>
        <begin position="132"/>
        <end position="145"/>
    </location>
</feature>
<sequence>MQGKGDIDDMKWAPLGRTSGLDGLWMFLVTLVSLMLSPGLEGGPMHHEELAWLTSWQVLMKVMVREPVEEEKESEMPQASGGAEHKVAEHEDDKDNKDDSPPSKRSHARGKEDEDEEDNEDNSTPSKRIHASKGEEDKDNKDNKDNSPLSKRIHASKKGNSEATPPKATTPQKTISDLNRRDQK</sequence>
<organism evidence="2 3">
    <name type="scientific">Dendrothele bispora (strain CBS 962.96)</name>
    <dbReference type="NCBI Taxonomy" id="1314807"/>
    <lineage>
        <taxon>Eukaryota</taxon>
        <taxon>Fungi</taxon>
        <taxon>Dikarya</taxon>
        <taxon>Basidiomycota</taxon>
        <taxon>Agaricomycotina</taxon>
        <taxon>Agaricomycetes</taxon>
        <taxon>Agaricomycetidae</taxon>
        <taxon>Agaricales</taxon>
        <taxon>Agaricales incertae sedis</taxon>
        <taxon>Dendrothele</taxon>
    </lineage>
</organism>
<dbReference type="Proteomes" id="UP000297245">
    <property type="component" value="Unassembled WGS sequence"/>
</dbReference>
<protein>
    <submittedName>
        <fullName evidence="2">Uncharacterized protein</fullName>
    </submittedName>
</protein>
<reference evidence="2 3" key="1">
    <citation type="journal article" date="2019" name="Nat. Ecol. Evol.">
        <title>Megaphylogeny resolves global patterns of mushroom evolution.</title>
        <authorList>
            <person name="Varga T."/>
            <person name="Krizsan K."/>
            <person name="Foldi C."/>
            <person name="Dima B."/>
            <person name="Sanchez-Garcia M."/>
            <person name="Sanchez-Ramirez S."/>
            <person name="Szollosi G.J."/>
            <person name="Szarkandi J.G."/>
            <person name="Papp V."/>
            <person name="Albert L."/>
            <person name="Andreopoulos W."/>
            <person name="Angelini C."/>
            <person name="Antonin V."/>
            <person name="Barry K.W."/>
            <person name="Bougher N.L."/>
            <person name="Buchanan P."/>
            <person name="Buyck B."/>
            <person name="Bense V."/>
            <person name="Catcheside P."/>
            <person name="Chovatia M."/>
            <person name="Cooper J."/>
            <person name="Damon W."/>
            <person name="Desjardin D."/>
            <person name="Finy P."/>
            <person name="Geml J."/>
            <person name="Haridas S."/>
            <person name="Hughes K."/>
            <person name="Justo A."/>
            <person name="Karasinski D."/>
            <person name="Kautmanova I."/>
            <person name="Kiss B."/>
            <person name="Kocsube S."/>
            <person name="Kotiranta H."/>
            <person name="LaButti K.M."/>
            <person name="Lechner B.E."/>
            <person name="Liimatainen K."/>
            <person name="Lipzen A."/>
            <person name="Lukacs Z."/>
            <person name="Mihaltcheva S."/>
            <person name="Morgado L.N."/>
            <person name="Niskanen T."/>
            <person name="Noordeloos M.E."/>
            <person name="Ohm R.A."/>
            <person name="Ortiz-Santana B."/>
            <person name="Ovrebo C."/>
            <person name="Racz N."/>
            <person name="Riley R."/>
            <person name="Savchenko A."/>
            <person name="Shiryaev A."/>
            <person name="Soop K."/>
            <person name="Spirin V."/>
            <person name="Szebenyi C."/>
            <person name="Tomsovsky M."/>
            <person name="Tulloss R.E."/>
            <person name="Uehling J."/>
            <person name="Grigoriev I.V."/>
            <person name="Vagvolgyi C."/>
            <person name="Papp T."/>
            <person name="Martin F.M."/>
            <person name="Miettinen O."/>
            <person name="Hibbett D.S."/>
            <person name="Nagy L.G."/>
        </authorList>
    </citation>
    <scope>NUCLEOTIDE SEQUENCE [LARGE SCALE GENOMIC DNA]</scope>
    <source>
        <strain evidence="2 3">CBS 962.96</strain>
    </source>
</reference>
<gene>
    <name evidence="2" type="ORF">K435DRAFT_794931</name>
</gene>
<evidence type="ECO:0000256" key="1">
    <source>
        <dbReference type="SAM" id="MobiDB-lite"/>
    </source>
</evidence>
<feature type="compositionally biased region" description="Basic and acidic residues" evidence="1">
    <location>
        <begin position="83"/>
        <end position="102"/>
    </location>
</feature>
<evidence type="ECO:0000313" key="3">
    <source>
        <dbReference type="Proteomes" id="UP000297245"/>
    </source>
</evidence>
<dbReference type="AlphaFoldDB" id="A0A4S8MB00"/>
<evidence type="ECO:0000313" key="2">
    <source>
        <dbReference type="EMBL" id="THU99411.1"/>
    </source>
</evidence>